<dbReference type="GO" id="GO:0004519">
    <property type="term" value="F:endonuclease activity"/>
    <property type="evidence" value="ECO:0007669"/>
    <property type="project" value="UniProtKB-KW"/>
</dbReference>
<keyword evidence="3" id="KW-0540">Nuclease</keyword>
<reference evidence="3" key="1">
    <citation type="journal article" date="2021" name="PeerJ">
        <title>Extensive microbial diversity within the chicken gut microbiome revealed by metagenomics and culture.</title>
        <authorList>
            <person name="Gilroy R."/>
            <person name="Ravi A."/>
            <person name="Getino M."/>
            <person name="Pursley I."/>
            <person name="Horton D.L."/>
            <person name="Alikhan N.F."/>
            <person name="Baker D."/>
            <person name="Gharbi K."/>
            <person name="Hall N."/>
            <person name="Watson M."/>
            <person name="Adriaenssens E.M."/>
            <person name="Foster-Nyarko E."/>
            <person name="Jarju S."/>
            <person name="Secka A."/>
            <person name="Antonio M."/>
            <person name="Oren A."/>
            <person name="Chaudhuri R.R."/>
            <person name="La Ragione R."/>
            <person name="Hildebrand F."/>
            <person name="Pallen M.J."/>
        </authorList>
    </citation>
    <scope>NUCLEOTIDE SEQUENCE</scope>
    <source>
        <strain evidence="3">8470</strain>
    </source>
</reference>
<dbReference type="InterPro" id="IPR050410">
    <property type="entry name" value="CCR4/nocturin_mRNA_transcr"/>
</dbReference>
<dbReference type="SUPFAM" id="SSF56219">
    <property type="entry name" value="DNase I-like"/>
    <property type="match status" value="1"/>
</dbReference>
<dbReference type="PANTHER" id="PTHR12121">
    <property type="entry name" value="CARBON CATABOLITE REPRESSOR PROTEIN 4"/>
    <property type="match status" value="1"/>
</dbReference>
<dbReference type="PROSITE" id="PS51257">
    <property type="entry name" value="PROKAR_LIPOPROTEIN"/>
    <property type="match status" value="1"/>
</dbReference>
<dbReference type="CDD" id="cd09083">
    <property type="entry name" value="EEP-1"/>
    <property type="match status" value="1"/>
</dbReference>
<name>A0A948TKX7_9BACT</name>
<evidence type="ECO:0000313" key="3">
    <source>
        <dbReference type="EMBL" id="MBU3855347.1"/>
    </source>
</evidence>
<evidence type="ECO:0000313" key="4">
    <source>
        <dbReference type="Proteomes" id="UP000784286"/>
    </source>
</evidence>
<feature type="signal peptide" evidence="1">
    <location>
        <begin position="1"/>
        <end position="20"/>
    </location>
</feature>
<evidence type="ECO:0000259" key="2">
    <source>
        <dbReference type="Pfam" id="PF03372"/>
    </source>
</evidence>
<organism evidence="3 4">
    <name type="scientific">Candidatus Phocaeicola excrementipullorum</name>
    <dbReference type="NCBI Taxonomy" id="2838731"/>
    <lineage>
        <taxon>Bacteria</taxon>
        <taxon>Pseudomonadati</taxon>
        <taxon>Bacteroidota</taxon>
        <taxon>Bacteroidia</taxon>
        <taxon>Bacteroidales</taxon>
        <taxon>Bacteroidaceae</taxon>
        <taxon>Phocaeicola</taxon>
    </lineage>
</organism>
<comment type="caution">
    <text evidence="3">The sequence shown here is derived from an EMBL/GenBank/DDBJ whole genome shotgun (WGS) entry which is preliminary data.</text>
</comment>
<dbReference type="InterPro" id="IPR005135">
    <property type="entry name" value="Endo/exonuclease/phosphatase"/>
</dbReference>
<dbReference type="PANTHER" id="PTHR12121:SF36">
    <property type="entry name" value="ENDONUCLEASE_EXONUCLEASE_PHOSPHATASE DOMAIN-CONTAINING PROTEIN"/>
    <property type="match status" value="1"/>
</dbReference>
<protein>
    <submittedName>
        <fullName evidence="3">Endonuclease/exonuclease/phosphatase family protein</fullName>
    </submittedName>
</protein>
<accession>A0A948TKX7</accession>
<keyword evidence="3" id="KW-0378">Hydrolase</keyword>
<dbReference type="Pfam" id="PF03372">
    <property type="entry name" value="Exo_endo_phos"/>
    <property type="match status" value="1"/>
</dbReference>
<dbReference type="AlphaFoldDB" id="A0A948TKX7"/>
<dbReference type="Gene3D" id="3.60.10.10">
    <property type="entry name" value="Endonuclease/exonuclease/phosphatase"/>
    <property type="match status" value="1"/>
</dbReference>
<feature type="chain" id="PRO_5036984278" evidence="1">
    <location>
        <begin position="21"/>
        <end position="290"/>
    </location>
</feature>
<proteinExistence type="predicted"/>
<gene>
    <name evidence="3" type="ORF">H9928_02100</name>
</gene>
<keyword evidence="1" id="KW-0732">Signal</keyword>
<dbReference type="EMBL" id="JAHLFJ010000023">
    <property type="protein sequence ID" value="MBU3855347.1"/>
    <property type="molecule type" value="Genomic_DNA"/>
</dbReference>
<feature type="domain" description="Endonuclease/exonuclease/phosphatase" evidence="2">
    <location>
        <begin position="35"/>
        <end position="282"/>
    </location>
</feature>
<sequence>MKKIYLMLLPFLAAACSSQGGQQTAVQIDAPVNVMTFNVRYDNPNDSLNNWNYRKDRVANAIRFYDADIVGTQEVLHNQMEDLRQRLPGYESIGVGREDGKEVGEYSALWYRKDRFTEKESGWFWLSETPEVVGSKGWDGACERIATWAKLQDRLTGKELFVMNTHLDHVGVAARREGVKLLLDKIQELGGSHPVILTGDFNAEPESNVIRQVTDTTNPEHLTDARTVADLVYGPNWTFHDFGSIPYGHRERIDYIFVKNGLEVLKYGILAETEGDAYLSDHAPVLVSVK</sequence>
<evidence type="ECO:0000256" key="1">
    <source>
        <dbReference type="SAM" id="SignalP"/>
    </source>
</evidence>
<reference evidence="3" key="2">
    <citation type="submission" date="2021-04" db="EMBL/GenBank/DDBJ databases">
        <authorList>
            <person name="Gilroy R."/>
        </authorList>
    </citation>
    <scope>NUCLEOTIDE SEQUENCE</scope>
    <source>
        <strain evidence="3">8470</strain>
    </source>
</reference>
<dbReference type="InterPro" id="IPR036691">
    <property type="entry name" value="Endo/exonu/phosph_ase_sf"/>
</dbReference>
<dbReference type="Proteomes" id="UP000784286">
    <property type="component" value="Unassembled WGS sequence"/>
</dbReference>
<keyword evidence="3" id="KW-0255">Endonuclease</keyword>
<dbReference type="GO" id="GO:0000175">
    <property type="term" value="F:3'-5'-RNA exonuclease activity"/>
    <property type="evidence" value="ECO:0007669"/>
    <property type="project" value="TreeGrafter"/>
</dbReference>